<name>A0A913XIP0_EXADI</name>
<dbReference type="PRINTS" id="PR00453">
    <property type="entry name" value="VWFADOMAIN"/>
</dbReference>
<dbReference type="RefSeq" id="XP_020904882.1">
    <property type="nucleotide sequence ID" value="XM_021049223.2"/>
</dbReference>
<dbReference type="SUPFAM" id="SSF57414">
    <property type="entry name" value="Hairpin loop containing domain-like"/>
    <property type="match status" value="1"/>
</dbReference>
<evidence type="ECO:0000313" key="4">
    <source>
        <dbReference type="EnsemblMetazoa" id="XP_020904882.1"/>
    </source>
</evidence>
<keyword evidence="1" id="KW-0472">Membrane</keyword>
<dbReference type="PANTHER" id="PTHR24020">
    <property type="entry name" value="COLLAGEN ALPHA"/>
    <property type="match status" value="1"/>
</dbReference>
<dbReference type="EnsemblMetazoa" id="XM_021049223.2">
    <property type="protein sequence ID" value="XP_020904882.1"/>
    <property type="gene ID" value="LOC110243153"/>
</dbReference>
<dbReference type="Proteomes" id="UP000887567">
    <property type="component" value="Unplaced"/>
</dbReference>
<evidence type="ECO:0000313" key="5">
    <source>
        <dbReference type="Proteomes" id="UP000887567"/>
    </source>
</evidence>
<keyword evidence="1" id="KW-0812">Transmembrane</keyword>
<protein>
    <recommendedName>
        <fullName evidence="6">VWFA domain-containing protein</fullName>
    </recommendedName>
</protein>
<accession>A0A913XIP0</accession>
<evidence type="ECO:0000259" key="3">
    <source>
        <dbReference type="PROSITE" id="PS50948"/>
    </source>
</evidence>
<keyword evidence="5" id="KW-1185">Reference proteome</keyword>
<dbReference type="OrthoDB" id="5987692at2759"/>
<dbReference type="Pfam" id="PF00024">
    <property type="entry name" value="PAN_1"/>
    <property type="match status" value="1"/>
</dbReference>
<dbReference type="Gene3D" id="3.50.4.10">
    <property type="entry name" value="Hepatocyte Growth Factor"/>
    <property type="match status" value="1"/>
</dbReference>
<dbReference type="PANTHER" id="PTHR24020:SF84">
    <property type="entry name" value="VWFA DOMAIN-CONTAINING PROTEIN"/>
    <property type="match status" value="1"/>
</dbReference>
<dbReference type="Pfam" id="PF00092">
    <property type="entry name" value="VWA"/>
    <property type="match status" value="1"/>
</dbReference>
<keyword evidence="1" id="KW-1133">Transmembrane helix</keyword>
<feature type="domain" description="Apple" evidence="3">
    <location>
        <begin position="205"/>
        <end position="289"/>
    </location>
</feature>
<dbReference type="Gene3D" id="3.40.50.410">
    <property type="entry name" value="von Willebrand factor, type A domain"/>
    <property type="match status" value="1"/>
</dbReference>
<evidence type="ECO:0000259" key="2">
    <source>
        <dbReference type="PROSITE" id="PS50234"/>
    </source>
</evidence>
<feature type="domain" description="VWFA" evidence="2">
    <location>
        <begin position="30"/>
        <end position="204"/>
    </location>
</feature>
<dbReference type="OMA" id="FIRESIC"/>
<dbReference type="AlphaFoldDB" id="A0A913XIP0"/>
<organism evidence="4 5">
    <name type="scientific">Exaiptasia diaphana</name>
    <name type="common">Tropical sea anemone</name>
    <name type="synonym">Aiptasia pulchella</name>
    <dbReference type="NCBI Taxonomy" id="2652724"/>
    <lineage>
        <taxon>Eukaryota</taxon>
        <taxon>Metazoa</taxon>
        <taxon>Cnidaria</taxon>
        <taxon>Anthozoa</taxon>
        <taxon>Hexacorallia</taxon>
        <taxon>Actiniaria</taxon>
        <taxon>Aiptasiidae</taxon>
        <taxon>Exaiptasia</taxon>
    </lineage>
</organism>
<dbReference type="InterPro" id="IPR002035">
    <property type="entry name" value="VWF_A"/>
</dbReference>
<reference evidence="4" key="1">
    <citation type="submission" date="2022-11" db="UniProtKB">
        <authorList>
            <consortium name="EnsemblMetazoa"/>
        </authorList>
    </citation>
    <scope>IDENTIFICATION</scope>
</reference>
<evidence type="ECO:0000256" key="1">
    <source>
        <dbReference type="SAM" id="Phobius"/>
    </source>
</evidence>
<dbReference type="InterPro" id="IPR036465">
    <property type="entry name" value="vWFA_dom_sf"/>
</dbReference>
<dbReference type="KEGG" id="epa:110243153"/>
<feature type="transmembrane region" description="Helical" evidence="1">
    <location>
        <begin position="7"/>
        <end position="29"/>
    </location>
</feature>
<dbReference type="PROSITE" id="PS50234">
    <property type="entry name" value="VWFA"/>
    <property type="match status" value="1"/>
</dbReference>
<dbReference type="SUPFAM" id="SSF53300">
    <property type="entry name" value="vWA-like"/>
    <property type="match status" value="1"/>
</dbReference>
<proteinExistence type="predicted"/>
<evidence type="ECO:0008006" key="6">
    <source>
        <dbReference type="Google" id="ProtNLM"/>
    </source>
</evidence>
<dbReference type="PROSITE" id="PS50948">
    <property type="entry name" value="PAN"/>
    <property type="match status" value="1"/>
</dbReference>
<dbReference type="InterPro" id="IPR050525">
    <property type="entry name" value="ECM_Assembly_Org"/>
</dbReference>
<dbReference type="GeneID" id="110243153"/>
<dbReference type="SMART" id="SM00327">
    <property type="entry name" value="VWA"/>
    <property type="match status" value="1"/>
</dbReference>
<dbReference type="CDD" id="cd01099">
    <property type="entry name" value="PAN_AP_HGF"/>
    <property type="match status" value="1"/>
</dbReference>
<sequence>MWINTNYLILLQVTGSVFISCAIVCPVSIDMVFLLDGSSSIGSNDFIKLKDFIIKVVQYFRVSSQESRIGVVRYSDNASIELSFTDLQIISSIEKKIRNIPYLGGNTYTNTGLDKSLILFTANGRGHVHRVVIVINDGKSSKGEAAIQSAKKLKDNGIRILSLGFGTSFSLLELQQIATSADHAHTYPNAVSMLNSATSVGEAVCAASRGTQLYFTSISEKAFMINHVITNHHVTDDLECAFKCLTNKRCFSFNYFESTQMCQLNYSNKQSDPHAIIDDEKSIHYDMVFPLR</sequence>
<dbReference type="InterPro" id="IPR003609">
    <property type="entry name" value="Pan_app"/>
</dbReference>